<comment type="caution">
    <text evidence="1">The sequence shown here is derived from an EMBL/GenBank/DDBJ whole genome shotgun (WGS) entry which is preliminary data.</text>
</comment>
<dbReference type="Gramene" id="PHT72415">
    <property type="protein sequence ID" value="PHT72415"/>
    <property type="gene ID" value="T459_23200"/>
</dbReference>
<proteinExistence type="predicted"/>
<dbReference type="PANTHER" id="PTHR33254:SF17">
    <property type="entry name" value="4-HYDROXY-4-METHYL-2-OXOGLUTARATE ALDOLASE 1-RELATED"/>
    <property type="match status" value="1"/>
</dbReference>
<reference evidence="1 2" key="1">
    <citation type="journal article" date="2014" name="Nat. Genet.">
        <title>Genome sequence of the hot pepper provides insights into the evolution of pungency in Capsicum species.</title>
        <authorList>
            <person name="Kim S."/>
            <person name="Park M."/>
            <person name="Yeom S.I."/>
            <person name="Kim Y.M."/>
            <person name="Lee J.M."/>
            <person name="Lee H.A."/>
            <person name="Seo E."/>
            <person name="Choi J."/>
            <person name="Cheong K."/>
            <person name="Kim K.T."/>
            <person name="Jung K."/>
            <person name="Lee G.W."/>
            <person name="Oh S.K."/>
            <person name="Bae C."/>
            <person name="Kim S.B."/>
            <person name="Lee H.Y."/>
            <person name="Kim S.Y."/>
            <person name="Kim M.S."/>
            <person name="Kang B.C."/>
            <person name="Jo Y.D."/>
            <person name="Yang H.B."/>
            <person name="Jeong H.J."/>
            <person name="Kang W.H."/>
            <person name="Kwon J.K."/>
            <person name="Shin C."/>
            <person name="Lim J.Y."/>
            <person name="Park J.H."/>
            <person name="Huh J.H."/>
            <person name="Kim J.S."/>
            <person name="Kim B.D."/>
            <person name="Cohen O."/>
            <person name="Paran I."/>
            <person name="Suh M.C."/>
            <person name="Lee S.B."/>
            <person name="Kim Y.K."/>
            <person name="Shin Y."/>
            <person name="Noh S.J."/>
            <person name="Park J."/>
            <person name="Seo Y.S."/>
            <person name="Kwon S.Y."/>
            <person name="Kim H.A."/>
            <person name="Park J.M."/>
            <person name="Kim H.J."/>
            <person name="Choi S.B."/>
            <person name="Bosland P.W."/>
            <person name="Reeves G."/>
            <person name="Jo S.H."/>
            <person name="Lee B.W."/>
            <person name="Cho H.T."/>
            <person name="Choi H.S."/>
            <person name="Lee M.S."/>
            <person name="Yu Y."/>
            <person name="Do Choi Y."/>
            <person name="Park B.S."/>
            <person name="van Deynze A."/>
            <person name="Ashrafi H."/>
            <person name="Hill T."/>
            <person name="Kim W.T."/>
            <person name="Pai H.S."/>
            <person name="Ahn H.K."/>
            <person name="Yeam I."/>
            <person name="Giovannoni J.J."/>
            <person name="Rose J.K."/>
            <person name="Sorensen I."/>
            <person name="Lee S.J."/>
            <person name="Kim R.W."/>
            <person name="Choi I.Y."/>
            <person name="Choi B.S."/>
            <person name="Lim J.S."/>
            <person name="Lee Y.H."/>
            <person name="Choi D."/>
        </authorList>
    </citation>
    <scope>NUCLEOTIDE SEQUENCE [LARGE SCALE GENOMIC DNA]</scope>
    <source>
        <strain evidence="2">cv. CM334</strain>
    </source>
</reference>
<reference evidence="1 2" key="2">
    <citation type="journal article" date="2017" name="Genome Biol.">
        <title>New reference genome sequences of hot pepper reveal the massive evolution of plant disease-resistance genes by retroduplication.</title>
        <authorList>
            <person name="Kim S."/>
            <person name="Park J."/>
            <person name="Yeom S.I."/>
            <person name="Kim Y.M."/>
            <person name="Seo E."/>
            <person name="Kim K.T."/>
            <person name="Kim M.S."/>
            <person name="Lee J.M."/>
            <person name="Cheong K."/>
            <person name="Shin H.S."/>
            <person name="Kim S.B."/>
            <person name="Han K."/>
            <person name="Lee J."/>
            <person name="Park M."/>
            <person name="Lee H.A."/>
            <person name="Lee H.Y."/>
            <person name="Lee Y."/>
            <person name="Oh S."/>
            <person name="Lee J.H."/>
            <person name="Choi E."/>
            <person name="Choi E."/>
            <person name="Lee S.E."/>
            <person name="Jeon J."/>
            <person name="Kim H."/>
            <person name="Choi G."/>
            <person name="Song H."/>
            <person name="Lee J."/>
            <person name="Lee S.C."/>
            <person name="Kwon J.K."/>
            <person name="Lee H.Y."/>
            <person name="Koo N."/>
            <person name="Hong Y."/>
            <person name="Kim R.W."/>
            <person name="Kang W.H."/>
            <person name="Huh J.H."/>
            <person name="Kang B.C."/>
            <person name="Yang T.J."/>
            <person name="Lee Y.H."/>
            <person name="Bennetzen J.L."/>
            <person name="Choi D."/>
        </authorList>
    </citation>
    <scope>NUCLEOTIDE SEQUENCE [LARGE SCALE GENOMIC DNA]</scope>
    <source>
        <strain evidence="2">cv. CM334</strain>
    </source>
</reference>
<dbReference type="SUPFAM" id="SSF89562">
    <property type="entry name" value="RraA-like"/>
    <property type="match status" value="1"/>
</dbReference>
<name>A0A2G2YRW9_CAPAN</name>
<keyword evidence="2" id="KW-1185">Reference proteome</keyword>
<dbReference type="PANTHER" id="PTHR33254">
    <property type="entry name" value="4-HYDROXY-4-METHYL-2-OXOGLUTARATE ALDOLASE 3-RELATED"/>
    <property type="match status" value="1"/>
</dbReference>
<dbReference type="InterPro" id="IPR036704">
    <property type="entry name" value="RraA/RraA-like_sf"/>
</dbReference>
<gene>
    <name evidence="1" type="ORF">T459_23200</name>
</gene>
<dbReference type="Gene3D" id="3.50.30.40">
    <property type="entry name" value="Ribonuclease E inhibitor RraA/RraA-like"/>
    <property type="match status" value="1"/>
</dbReference>
<dbReference type="EMBL" id="AYRZ02000009">
    <property type="protein sequence ID" value="PHT72415.1"/>
    <property type="molecule type" value="Genomic_DNA"/>
</dbReference>
<evidence type="ECO:0000313" key="2">
    <source>
        <dbReference type="Proteomes" id="UP000222542"/>
    </source>
</evidence>
<dbReference type="AlphaFoldDB" id="A0A2G2YRW9"/>
<evidence type="ECO:0000313" key="1">
    <source>
        <dbReference type="EMBL" id="PHT72415.1"/>
    </source>
</evidence>
<protein>
    <submittedName>
        <fullName evidence="1">4-hydroxy-4-methyl-2-oxoglutarate aldolase 2</fullName>
    </submittedName>
</protein>
<dbReference type="Pfam" id="PF03737">
    <property type="entry name" value="RraA-like"/>
    <property type="match status" value="1"/>
</dbReference>
<accession>A0A2G2YRW9</accession>
<dbReference type="Proteomes" id="UP000222542">
    <property type="component" value="Unassembled WGS sequence"/>
</dbReference>
<dbReference type="STRING" id="4072.A0A2G2YRW9"/>
<dbReference type="InterPro" id="IPR005493">
    <property type="entry name" value="RraA/RraA-like"/>
</dbReference>
<organism evidence="1 2">
    <name type="scientific">Capsicum annuum</name>
    <name type="common">Capsicum pepper</name>
    <dbReference type="NCBI Taxonomy" id="4072"/>
    <lineage>
        <taxon>Eukaryota</taxon>
        <taxon>Viridiplantae</taxon>
        <taxon>Streptophyta</taxon>
        <taxon>Embryophyta</taxon>
        <taxon>Tracheophyta</taxon>
        <taxon>Spermatophyta</taxon>
        <taxon>Magnoliopsida</taxon>
        <taxon>eudicotyledons</taxon>
        <taxon>Gunneridae</taxon>
        <taxon>Pentapetalae</taxon>
        <taxon>asterids</taxon>
        <taxon>lamiids</taxon>
        <taxon>Solanales</taxon>
        <taxon>Solanaceae</taxon>
        <taxon>Solanoideae</taxon>
        <taxon>Capsiceae</taxon>
        <taxon>Capsicum</taxon>
    </lineage>
</organism>
<sequence>MALVTITEVAMQPQLIMIGKLHAPQPIFKIYGRVQVFSGPVVTHKVFEDNVWICKFLEKKGNGRAFLVDGGGSLRCSNLGDDPVVLERRKFPKALLGLESVMASGFM</sequence>